<comment type="pathway">
    <text evidence="3">Cofactor biosynthesis; Fe-Mo cofactor biosynthesis.</text>
</comment>
<evidence type="ECO:0000259" key="15">
    <source>
        <dbReference type="PROSITE" id="PS51918"/>
    </source>
</evidence>
<dbReference type="Gene3D" id="3.20.20.70">
    <property type="entry name" value="Aldolase class I"/>
    <property type="match status" value="1"/>
</dbReference>
<dbReference type="SFLD" id="SFLDS00029">
    <property type="entry name" value="Radical_SAM"/>
    <property type="match status" value="1"/>
</dbReference>
<feature type="domain" description="Radical SAM core" evidence="15">
    <location>
        <begin position="17"/>
        <end position="257"/>
    </location>
</feature>
<proteinExistence type="inferred from homology"/>
<dbReference type="InterPro" id="IPR007197">
    <property type="entry name" value="rSAM"/>
</dbReference>
<dbReference type="UniPathway" id="UPA00782"/>
<comment type="function">
    <text evidence="2">Involved in the biosynthesis of the iron-molybdenum cofactor (FeMo-co or M-cluster) found in the dinitrogenase enzyme of the nitrogenase complex in nitrogen-fixing microorganisms. NifB catalyzes the crucial step of radical SAM-dependent carbide insertion that occurs concomitant with the insertion of a 9th sulfur and the rearrangement/coupling of two [4Fe-4S] clusters into a [8Fe-9S-C] cluster, the precursor to the M-cluster.</text>
</comment>
<dbReference type="SFLD" id="SFLDG01067">
    <property type="entry name" value="SPASM/twitch_domain_containing"/>
    <property type="match status" value="1"/>
</dbReference>
<dbReference type="CDD" id="cd01335">
    <property type="entry name" value="Radical_SAM"/>
    <property type="match status" value="1"/>
</dbReference>
<dbReference type="eggNOG" id="COG0535">
    <property type="taxonomic scope" value="Bacteria"/>
</dbReference>
<evidence type="ECO:0000256" key="8">
    <source>
        <dbReference type="ARBA" id="ARBA00022723"/>
    </source>
</evidence>
<name>A0A0L6JML3_9FIRM</name>
<evidence type="ECO:0000256" key="4">
    <source>
        <dbReference type="ARBA" id="ARBA00006804"/>
    </source>
</evidence>
<comment type="cofactor">
    <cofactor evidence="1">
        <name>[4Fe-4S] cluster</name>
        <dbReference type="ChEBI" id="CHEBI:49883"/>
    </cofactor>
</comment>
<dbReference type="OrthoDB" id="9764725at2"/>
<reference evidence="17" key="1">
    <citation type="submission" date="2015-07" db="EMBL/GenBank/DDBJ databases">
        <title>Near-Complete Genome Sequence of the Cellulolytic Bacterium Bacteroides (Pseudobacteroides) cellulosolvens ATCC 35603.</title>
        <authorList>
            <person name="Dassa B."/>
            <person name="Utturkar S.M."/>
            <person name="Klingeman D.M."/>
            <person name="Hurt R.A."/>
            <person name="Keller M."/>
            <person name="Xu J."/>
            <person name="Reddy Y.H.K."/>
            <person name="Borovok I."/>
            <person name="Grinberg I.R."/>
            <person name="Lamed R."/>
            <person name="Zhivin O."/>
            <person name="Bayer E.A."/>
            <person name="Brown S.D."/>
        </authorList>
    </citation>
    <scope>NUCLEOTIDE SEQUENCE [LARGE SCALE GENOMIC DNA]</scope>
    <source>
        <strain evidence="17">DSM 2933</strain>
    </source>
</reference>
<comment type="similarity">
    <text evidence="4">Belongs to the radical SAM superfamily. NifB family.</text>
</comment>
<evidence type="ECO:0000256" key="14">
    <source>
        <dbReference type="ARBA" id="ARBA00032102"/>
    </source>
</evidence>
<keyword evidence="12" id="KW-0456">Lyase</keyword>
<dbReference type="Pfam" id="PF04055">
    <property type="entry name" value="Radical_SAM"/>
    <property type="match status" value="1"/>
</dbReference>
<keyword evidence="11" id="KW-0535">Nitrogen fixation</keyword>
<evidence type="ECO:0000256" key="2">
    <source>
        <dbReference type="ARBA" id="ARBA00003522"/>
    </source>
</evidence>
<keyword evidence="9" id="KW-0408">Iron</keyword>
<dbReference type="PROSITE" id="PS51918">
    <property type="entry name" value="RADICAL_SAM"/>
    <property type="match status" value="1"/>
</dbReference>
<evidence type="ECO:0000256" key="12">
    <source>
        <dbReference type="ARBA" id="ARBA00023239"/>
    </source>
</evidence>
<evidence type="ECO:0000256" key="3">
    <source>
        <dbReference type="ARBA" id="ARBA00005155"/>
    </source>
</evidence>
<keyword evidence="6" id="KW-0004">4Fe-4S</keyword>
<dbReference type="GO" id="GO:0046872">
    <property type="term" value="F:metal ion binding"/>
    <property type="evidence" value="ECO:0007669"/>
    <property type="project" value="UniProtKB-KW"/>
</dbReference>
<accession>A0A0L6JML3</accession>
<evidence type="ECO:0000256" key="13">
    <source>
        <dbReference type="ARBA" id="ARBA00030926"/>
    </source>
</evidence>
<dbReference type="RefSeq" id="WP_036941815.1">
    <property type="nucleotide sequence ID" value="NZ_JQKC01000016.1"/>
</dbReference>
<comment type="caution">
    <text evidence="16">The sequence shown here is derived from an EMBL/GenBank/DDBJ whole genome shotgun (WGS) entry which is preliminary data.</text>
</comment>
<dbReference type="AlphaFoldDB" id="A0A0L6JML3"/>
<dbReference type="InterPro" id="IPR058240">
    <property type="entry name" value="rSAM_sf"/>
</dbReference>
<organism evidence="16 17">
    <name type="scientific">Pseudobacteroides cellulosolvens ATCC 35603 = DSM 2933</name>
    <dbReference type="NCBI Taxonomy" id="398512"/>
    <lineage>
        <taxon>Bacteria</taxon>
        <taxon>Bacillati</taxon>
        <taxon>Bacillota</taxon>
        <taxon>Clostridia</taxon>
        <taxon>Eubacteriales</taxon>
        <taxon>Oscillospiraceae</taxon>
        <taxon>Pseudobacteroides</taxon>
    </lineage>
</organism>
<evidence type="ECO:0000256" key="9">
    <source>
        <dbReference type="ARBA" id="ARBA00023004"/>
    </source>
</evidence>
<dbReference type="SMART" id="SM00729">
    <property type="entry name" value="Elp3"/>
    <property type="match status" value="1"/>
</dbReference>
<evidence type="ECO:0000313" key="16">
    <source>
        <dbReference type="EMBL" id="KNY27036.1"/>
    </source>
</evidence>
<keyword evidence="17" id="KW-1185">Reference proteome</keyword>
<evidence type="ECO:0000256" key="11">
    <source>
        <dbReference type="ARBA" id="ARBA00023231"/>
    </source>
</evidence>
<dbReference type="InterPro" id="IPR013785">
    <property type="entry name" value="Aldolase_TIM"/>
</dbReference>
<dbReference type="InterPro" id="IPR006638">
    <property type="entry name" value="Elp3/MiaA/NifB-like_rSAM"/>
</dbReference>
<gene>
    <name evidence="16" type="ORF">Bccel_2301</name>
</gene>
<dbReference type="GO" id="GO:0016829">
    <property type="term" value="F:lyase activity"/>
    <property type="evidence" value="ECO:0007669"/>
    <property type="project" value="UniProtKB-KW"/>
</dbReference>
<evidence type="ECO:0000256" key="5">
    <source>
        <dbReference type="ARBA" id="ARBA00021702"/>
    </source>
</evidence>
<evidence type="ECO:0000313" key="17">
    <source>
        <dbReference type="Proteomes" id="UP000036923"/>
    </source>
</evidence>
<keyword evidence="8" id="KW-0479">Metal-binding</keyword>
<dbReference type="EMBL" id="LGTC01000001">
    <property type="protein sequence ID" value="KNY27036.1"/>
    <property type="molecule type" value="Genomic_DNA"/>
</dbReference>
<dbReference type="PANTHER" id="PTHR43787">
    <property type="entry name" value="FEMO COFACTOR BIOSYNTHESIS PROTEIN NIFB-RELATED"/>
    <property type="match status" value="1"/>
</dbReference>
<dbReference type="STRING" id="398512.Bccel_2301"/>
<dbReference type="PANTHER" id="PTHR43787:SF13">
    <property type="entry name" value="FEMO COFACTOR BIOSYNTHESIS PROTEIN NIFB"/>
    <property type="match status" value="1"/>
</dbReference>
<dbReference type="GO" id="GO:0051539">
    <property type="term" value="F:4 iron, 4 sulfur cluster binding"/>
    <property type="evidence" value="ECO:0007669"/>
    <property type="project" value="UniProtKB-KW"/>
</dbReference>
<evidence type="ECO:0000256" key="1">
    <source>
        <dbReference type="ARBA" id="ARBA00001966"/>
    </source>
</evidence>
<evidence type="ECO:0000256" key="6">
    <source>
        <dbReference type="ARBA" id="ARBA00022485"/>
    </source>
</evidence>
<keyword evidence="7" id="KW-0949">S-adenosyl-L-methionine</keyword>
<keyword evidence="10" id="KW-0411">Iron-sulfur</keyword>
<evidence type="ECO:0000256" key="7">
    <source>
        <dbReference type="ARBA" id="ARBA00022691"/>
    </source>
</evidence>
<sequence>MLSQSDQKVCYADEKLSTWFEELSLPVAPLCNMMCNYCTKEKDCINNGNNPAHLSRAMTPRQAVNWAYASAKRNSRIKTIRISGPGEPLYNSQTFEVLKRLNSCMPDYIYGISTNGLLLDELVKELKELNVQKVNVSLNAVSNLALMKLYSRIIVNNEIIVNSEAMATRIIESQFNGMKKCMDSDMSVKVNTIYFPGINDRELLSVASRCKELGVKSMCLIIFNPRGKFKGLRIPNPTEIAFMREELKKIIKRVEVKSFV</sequence>
<evidence type="ECO:0000256" key="10">
    <source>
        <dbReference type="ARBA" id="ARBA00023014"/>
    </source>
</evidence>
<dbReference type="Proteomes" id="UP000036923">
    <property type="component" value="Unassembled WGS sequence"/>
</dbReference>
<dbReference type="SUPFAM" id="SSF102114">
    <property type="entry name" value="Radical SAM enzymes"/>
    <property type="match status" value="1"/>
</dbReference>
<protein>
    <recommendedName>
        <fullName evidence="5">FeMo cofactor biosynthesis protein NifB</fullName>
    </recommendedName>
    <alternativeName>
        <fullName evidence="14">Nitrogenase cofactor maturase NifB</fullName>
    </alternativeName>
    <alternativeName>
        <fullName evidence="13">Radical SAM assemblase NifB</fullName>
    </alternativeName>
</protein>